<evidence type="ECO:0000313" key="3">
    <source>
        <dbReference type="EMBL" id="MFC4828955.1"/>
    </source>
</evidence>
<evidence type="ECO:0000256" key="1">
    <source>
        <dbReference type="SAM" id="MobiDB-lite"/>
    </source>
</evidence>
<keyword evidence="2" id="KW-0812">Transmembrane</keyword>
<comment type="caution">
    <text evidence="3">The sequence shown here is derived from an EMBL/GenBank/DDBJ whole genome shotgun (WGS) entry which is preliminary data.</text>
</comment>
<evidence type="ECO:0000256" key="2">
    <source>
        <dbReference type="SAM" id="Phobius"/>
    </source>
</evidence>
<evidence type="ECO:0000313" key="4">
    <source>
        <dbReference type="Proteomes" id="UP001595960"/>
    </source>
</evidence>
<feature type="transmembrane region" description="Helical" evidence="2">
    <location>
        <begin position="52"/>
        <end position="71"/>
    </location>
</feature>
<dbReference type="EMBL" id="JBHSJC010000001">
    <property type="protein sequence ID" value="MFC4828955.1"/>
    <property type="molecule type" value="Genomic_DNA"/>
</dbReference>
<keyword evidence="4" id="KW-1185">Reference proteome</keyword>
<proteinExistence type="predicted"/>
<feature type="region of interest" description="Disordered" evidence="1">
    <location>
        <begin position="1"/>
        <end position="27"/>
    </location>
</feature>
<dbReference type="RefSeq" id="WP_204392287.1">
    <property type="nucleotide sequence ID" value="NZ_JAFBBW010000001.1"/>
</dbReference>
<protein>
    <submittedName>
        <fullName evidence="3">Heavy metal transporter</fullName>
    </submittedName>
</protein>
<reference evidence="4" key="1">
    <citation type="journal article" date="2019" name="Int. J. Syst. Evol. Microbiol.">
        <title>The Global Catalogue of Microorganisms (GCM) 10K type strain sequencing project: providing services to taxonomists for standard genome sequencing and annotation.</title>
        <authorList>
            <consortium name="The Broad Institute Genomics Platform"/>
            <consortium name="The Broad Institute Genome Sequencing Center for Infectious Disease"/>
            <person name="Wu L."/>
            <person name="Ma J."/>
        </authorList>
    </citation>
    <scope>NUCLEOTIDE SEQUENCE [LARGE SCALE GENOMIC DNA]</scope>
    <source>
        <strain evidence="4">CGMCC 1.12192</strain>
    </source>
</reference>
<feature type="transmembrane region" description="Helical" evidence="2">
    <location>
        <begin position="91"/>
        <end position="110"/>
    </location>
</feature>
<keyword evidence="2" id="KW-0472">Membrane</keyword>
<feature type="compositionally biased region" description="Basic and acidic residues" evidence="1">
    <location>
        <begin position="1"/>
        <end position="13"/>
    </location>
</feature>
<sequence length="125" mass="13607">MSEGDRPARERVTSVDPAAAARHRPPVRAGAVPVGEAETMFTRSLMRAQARLALATVLSFVVVVACVIVLITRVPALDDVVVAGVPVPWLIQAYGFFPIILVHALIYAVLARRAERRFNALVEHE</sequence>
<keyword evidence="2" id="KW-1133">Transmembrane helix</keyword>
<gene>
    <name evidence="3" type="ORF">ACFPER_09160</name>
</gene>
<accession>A0ABV9R578</accession>
<name>A0ABV9R578_9MICO</name>
<organism evidence="3 4">
    <name type="scientific">Agromyces aurantiacus</name>
    <dbReference type="NCBI Taxonomy" id="165814"/>
    <lineage>
        <taxon>Bacteria</taxon>
        <taxon>Bacillati</taxon>
        <taxon>Actinomycetota</taxon>
        <taxon>Actinomycetes</taxon>
        <taxon>Micrococcales</taxon>
        <taxon>Microbacteriaceae</taxon>
        <taxon>Agromyces</taxon>
    </lineage>
</organism>
<dbReference type="Proteomes" id="UP001595960">
    <property type="component" value="Unassembled WGS sequence"/>
</dbReference>